<evidence type="ECO:0008006" key="3">
    <source>
        <dbReference type="Google" id="ProtNLM"/>
    </source>
</evidence>
<name>A0ABQ0QI78_9PROT</name>
<reference evidence="1" key="1">
    <citation type="submission" date="2013-04" db="EMBL/GenBank/DDBJ databases">
        <title>The genome sequencing project of 58 acetic acid bacteria.</title>
        <authorList>
            <person name="Okamoto-Kainuma A."/>
            <person name="Ishikawa M."/>
            <person name="Umino S."/>
            <person name="Koizumi Y."/>
            <person name="Shiwa Y."/>
            <person name="Yoshikawa H."/>
            <person name="Matsutani M."/>
            <person name="Matsushita K."/>
        </authorList>
    </citation>
    <scope>NUCLEOTIDE SEQUENCE</scope>
    <source>
        <strain evidence="1">NBRC 106556</strain>
    </source>
</reference>
<comment type="caution">
    <text evidence="1">The sequence shown here is derived from an EMBL/GenBank/DDBJ whole genome shotgun (WGS) entry which is preliminary data.</text>
</comment>
<evidence type="ECO:0000313" key="1">
    <source>
        <dbReference type="EMBL" id="GBR45769.1"/>
    </source>
</evidence>
<gene>
    <name evidence="1" type="ORF">AA106556_0885</name>
</gene>
<dbReference type="EMBL" id="BAQB01000009">
    <property type="protein sequence ID" value="GBR45769.1"/>
    <property type="molecule type" value="Genomic_DNA"/>
</dbReference>
<evidence type="ECO:0000313" key="2">
    <source>
        <dbReference type="Proteomes" id="UP001062443"/>
    </source>
</evidence>
<sequence>MWWREWLYAQAYALVYGITVTETIKAFTVHDLWRYASMCELRRGFMSC</sequence>
<proteinExistence type="predicted"/>
<protein>
    <recommendedName>
        <fullName evidence="3">Transposase</fullName>
    </recommendedName>
</protein>
<accession>A0ABQ0QI78</accession>
<dbReference type="Proteomes" id="UP001062443">
    <property type="component" value="Unassembled WGS sequence"/>
</dbReference>
<keyword evidence="2" id="KW-1185">Reference proteome</keyword>
<organism evidence="1 2">
    <name type="scientific">Neokomagataea tanensis NBRC 106556</name>
    <dbReference type="NCBI Taxonomy" id="1223519"/>
    <lineage>
        <taxon>Bacteria</taxon>
        <taxon>Pseudomonadati</taxon>
        <taxon>Pseudomonadota</taxon>
        <taxon>Alphaproteobacteria</taxon>
        <taxon>Acetobacterales</taxon>
        <taxon>Acetobacteraceae</taxon>
        <taxon>Neokomagataea</taxon>
    </lineage>
</organism>